<dbReference type="RefSeq" id="WP_220561504.1">
    <property type="nucleotide sequence ID" value="NZ_CP074133.1"/>
</dbReference>
<keyword evidence="3" id="KW-1185">Reference proteome</keyword>
<sequence>MGDLPVIRVERYGDEQRVLVDGKPLAIAVDDGIRIMSAPGYPAGINVTILASTVELTDSNAPRVSDEDKQKVAAYLDSKAPPSSWRPKPRGG</sequence>
<feature type="region of interest" description="Disordered" evidence="1">
    <location>
        <begin position="60"/>
        <end position="92"/>
    </location>
</feature>
<gene>
    <name evidence="2" type="ORF">KGD84_17420</name>
</gene>
<evidence type="ECO:0000313" key="2">
    <source>
        <dbReference type="EMBL" id="QUX20309.1"/>
    </source>
</evidence>
<accession>A0ABX8BG39</accession>
<evidence type="ECO:0008006" key="4">
    <source>
        <dbReference type="Google" id="ProtNLM"/>
    </source>
</evidence>
<reference evidence="2 3" key="1">
    <citation type="submission" date="2021-05" db="EMBL/GenBank/DDBJ databases">
        <title>Direct Submission.</title>
        <authorList>
            <person name="Li K."/>
            <person name="Gao J."/>
        </authorList>
    </citation>
    <scope>NUCLEOTIDE SEQUENCE [LARGE SCALE GENOMIC DNA]</scope>
    <source>
        <strain evidence="2 3">Mg02</strain>
    </source>
</reference>
<proteinExistence type="predicted"/>
<dbReference type="EMBL" id="CP074133">
    <property type="protein sequence ID" value="QUX20309.1"/>
    <property type="molecule type" value="Genomic_DNA"/>
</dbReference>
<evidence type="ECO:0000313" key="3">
    <source>
        <dbReference type="Proteomes" id="UP000676079"/>
    </source>
</evidence>
<protein>
    <recommendedName>
        <fullName evidence="4">DUF3006 domain-containing protein</fullName>
    </recommendedName>
</protein>
<name>A0ABX8BG39_9ACTN</name>
<evidence type="ECO:0000256" key="1">
    <source>
        <dbReference type="SAM" id="MobiDB-lite"/>
    </source>
</evidence>
<dbReference type="Proteomes" id="UP000676079">
    <property type="component" value="Chromosome"/>
</dbReference>
<organism evidence="2 3">
    <name type="scientific">Nocardiopsis changdeensis</name>
    <dbReference type="NCBI Taxonomy" id="2831969"/>
    <lineage>
        <taxon>Bacteria</taxon>
        <taxon>Bacillati</taxon>
        <taxon>Actinomycetota</taxon>
        <taxon>Actinomycetes</taxon>
        <taxon>Streptosporangiales</taxon>
        <taxon>Nocardiopsidaceae</taxon>
        <taxon>Nocardiopsis</taxon>
    </lineage>
</organism>